<evidence type="ECO:0000313" key="5">
    <source>
        <dbReference type="Proteomes" id="UP000054698"/>
    </source>
</evidence>
<reference evidence="4 6" key="2">
    <citation type="submission" date="2018-06" db="EMBL/GenBank/DDBJ databases">
        <authorList>
            <consortium name="Pathogen Informatics"/>
            <person name="Doyle S."/>
        </authorList>
    </citation>
    <scope>NUCLEOTIDE SEQUENCE [LARGE SCALE GENOMIC DNA]</scope>
    <source>
        <strain evidence="4 6">NCTC12022</strain>
    </source>
</reference>
<proteinExistence type="predicted"/>
<feature type="transmembrane region" description="Helical" evidence="2">
    <location>
        <begin position="329"/>
        <end position="348"/>
    </location>
</feature>
<dbReference type="RefSeq" id="WP_058445501.1">
    <property type="nucleotide sequence ID" value="NZ_CAAAHT010000058.1"/>
</dbReference>
<feature type="transmembrane region" description="Helical" evidence="2">
    <location>
        <begin position="299"/>
        <end position="323"/>
    </location>
</feature>
<dbReference type="Proteomes" id="UP000251942">
    <property type="component" value="Unassembled WGS sequence"/>
</dbReference>
<keyword evidence="2" id="KW-0472">Membrane</keyword>
<evidence type="ECO:0000313" key="6">
    <source>
        <dbReference type="Proteomes" id="UP000251942"/>
    </source>
</evidence>
<dbReference type="Proteomes" id="UP000054698">
    <property type="component" value="Unassembled WGS sequence"/>
</dbReference>
<feature type="coiled-coil region" evidence="1">
    <location>
        <begin position="346"/>
        <end position="373"/>
    </location>
</feature>
<dbReference type="OrthoDB" id="5649212at2"/>
<keyword evidence="5" id="KW-1185">Reference proteome</keyword>
<protein>
    <recommendedName>
        <fullName evidence="7">Dot/Icm secretion system substrate</fullName>
    </recommendedName>
</protein>
<keyword evidence="2" id="KW-1133">Transmembrane helix</keyword>
<evidence type="ECO:0008006" key="7">
    <source>
        <dbReference type="Google" id="ProtNLM"/>
    </source>
</evidence>
<evidence type="ECO:0000313" key="4">
    <source>
        <dbReference type="EMBL" id="SPX59287.1"/>
    </source>
</evidence>
<evidence type="ECO:0000256" key="2">
    <source>
        <dbReference type="SAM" id="Phobius"/>
    </source>
</evidence>
<organism evidence="3 5">
    <name type="scientific">Legionella feeleii</name>
    <dbReference type="NCBI Taxonomy" id="453"/>
    <lineage>
        <taxon>Bacteria</taxon>
        <taxon>Pseudomonadati</taxon>
        <taxon>Pseudomonadota</taxon>
        <taxon>Gammaproteobacteria</taxon>
        <taxon>Legionellales</taxon>
        <taxon>Legionellaceae</taxon>
        <taxon>Legionella</taxon>
    </lineage>
</organism>
<dbReference type="EMBL" id="UASS01000001">
    <property type="protein sequence ID" value="SPX59287.1"/>
    <property type="molecule type" value="Genomic_DNA"/>
</dbReference>
<reference evidence="3 5" key="1">
    <citation type="submission" date="2015-11" db="EMBL/GenBank/DDBJ databases">
        <title>Genomic analysis of 38 Legionella species identifies large and diverse effector repertoires.</title>
        <authorList>
            <person name="Burstein D."/>
            <person name="Amaro F."/>
            <person name="Zusman T."/>
            <person name="Lifshitz Z."/>
            <person name="Cohen O."/>
            <person name="Gilbert J.A."/>
            <person name="Pupko T."/>
            <person name="Shuman H.A."/>
            <person name="Segal G."/>
        </authorList>
    </citation>
    <scope>NUCLEOTIDE SEQUENCE [LARGE SCALE GENOMIC DNA]</scope>
    <source>
        <strain evidence="3 5">WO-44C</strain>
    </source>
</reference>
<evidence type="ECO:0000256" key="1">
    <source>
        <dbReference type="SAM" id="Coils"/>
    </source>
</evidence>
<dbReference type="AlphaFoldDB" id="A0A0W0TNQ3"/>
<name>A0A0W0TNQ3_9GAMM</name>
<evidence type="ECO:0000313" key="3">
    <source>
        <dbReference type="EMBL" id="KTC97180.1"/>
    </source>
</evidence>
<gene>
    <name evidence="3" type="ORF">Lfee_1534</name>
    <name evidence="4" type="ORF">NCTC12022_00108</name>
</gene>
<dbReference type="EMBL" id="LNYB01000079">
    <property type="protein sequence ID" value="KTC97180.1"/>
    <property type="molecule type" value="Genomic_DNA"/>
</dbReference>
<dbReference type="PATRIC" id="fig|453.4.peg.1682"/>
<keyword evidence="1" id="KW-0175">Coiled coil</keyword>
<keyword evidence="2" id="KW-0812">Transmembrane</keyword>
<accession>A0A0W0TNQ3</accession>
<sequence length="471" mass="52448">MPQVRKITGNHPHVVRSVFKSKYFPDSRSRSGRMLNVAEEILKTSSYIENVDNIFKDLPRNPFLPSGGKTGEDYVRDWSNTFSYDYAQGNLTAGLYHFLLDGFMTSPDFFKEDTGRDPKDFAAYIRSIKKVDFAYYNDNGIPCGISISYSSKDPSLWLATIIRNTTGKPEDRETLFLSAEEFIRNDNEDKQKELVESDSFAEEFLEFSQSKTVAALFEGTLLANGQVNALKLEELAQSLKEMDLNNISHNKVFQARKKHFDQQKQLHVQALADIKNPALESAAQQSYARRNAGPLFSGFLVFGTLVNLVLIATGFLAPFGLFLEGIKNYLAFGVAAVIGVVSAAKLAINEQQLSTYQASLERVEQDLEKENRAAFLLMDNNEPEEALIEHQALVPDTGEVQEDDSNGFAVVGGLVDEVVHGDDSLFPKATHLIDSVQLPVDIFSRKDVGVVVTRKEDGIVIPTNDGTLIYS</sequence>